<dbReference type="PANTHER" id="PTHR33843:SF4">
    <property type="entry name" value="ASCORBATE-SPECIFIC PTS SYSTEM EIIC COMPONENT"/>
    <property type="match status" value="1"/>
</dbReference>
<feature type="transmembrane region" description="Helical" evidence="14">
    <location>
        <begin position="119"/>
        <end position="140"/>
    </location>
</feature>
<comment type="function">
    <text evidence="10">The phosphoenolpyruvate-dependent sugar phosphotransferase system (sugar PTS), a major carbohydrate active transport system, catalyzes the phosphorylation of incoming sugar substrates concomitantly with their translocation across the cell membrane. The enzyme II UlaABC PTS system is involved in ascorbate transport.</text>
</comment>
<evidence type="ECO:0000256" key="9">
    <source>
        <dbReference type="ARBA" id="ARBA00023136"/>
    </source>
</evidence>
<keyword evidence="4" id="KW-1003">Cell membrane</keyword>
<keyword evidence="9 14" id="KW-0472">Membrane</keyword>
<comment type="subcellular location">
    <subcellularLocation>
        <location evidence="1">Cell membrane</location>
        <topology evidence="1">Multi-pass membrane protein</topology>
    </subcellularLocation>
</comment>
<comment type="subunit">
    <text evidence="2">Homodimer.</text>
</comment>
<dbReference type="NCBIfam" id="NF006920">
    <property type="entry name" value="PRK09410.1-2"/>
    <property type="match status" value="1"/>
</dbReference>
<dbReference type="NCBIfam" id="NF006922">
    <property type="entry name" value="PRK09410.1-5"/>
    <property type="match status" value="1"/>
</dbReference>
<feature type="transmembrane region" description="Helical" evidence="14">
    <location>
        <begin position="257"/>
        <end position="283"/>
    </location>
</feature>
<dbReference type="GO" id="GO:0009401">
    <property type="term" value="P:phosphoenolpyruvate-dependent sugar phosphotransferase system"/>
    <property type="evidence" value="ECO:0007669"/>
    <property type="project" value="UniProtKB-KW"/>
</dbReference>
<evidence type="ECO:0000256" key="3">
    <source>
        <dbReference type="ARBA" id="ARBA00022448"/>
    </source>
</evidence>
<keyword evidence="8 14" id="KW-1133">Transmembrane helix</keyword>
<keyword evidence="6" id="KW-0598">Phosphotransferase system</keyword>
<evidence type="ECO:0000256" key="5">
    <source>
        <dbReference type="ARBA" id="ARBA00022597"/>
    </source>
</evidence>
<dbReference type="PANTHER" id="PTHR33843">
    <property type="entry name" value="ASCORBATE-SPECIFIC PTS SYSTEM EIIC COMPONENT"/>
    <property type="match status" value="1"/>
</dbReference>
<gene>
    <name evidence="15" type="ORF">Gferi_22625</name>
</gene>
<keyword evidence="16" id="KW-1185">Reference proteome</keyword>
<dbReference type="GO" id="GO:0005886">
    <property type="term" value="C:plasma membrane"/>
    <property type="evidence" value="ECO:0007669"/>
    <property type="project" value="UniProtKB-SubCell"/>
</dbReference>
<evidence type="ECO:0000313" key="15">
    <source>
        <dbReference type="EMBL" id="AOT72086.1"/>
    </source>
</evidence>
<evidence type="ECO:0000256" key="10">
    <source>
        <dbReference type="ARBA" id="ARBA00037387"/>
    </source>
</evidence>
<evidence type="ECO:0000313" key="16">
    <source>
        <dbReference type="Proteomes" id="UP000095743"/>
    </source>
</evidence>
<feature type="transmembrane region" description="Helical" evidence="14">
    <location>
        <begin position="318"/>
        <end position="339"/>
    </location>
</feature>
<proteinExistence type="inferred from homology"/>
<feature type="transmembrane region" description="Helical" evidence="14">
    <location>
        <begin position="146"/>
        <end position="167"/>
    </location>
</feature>
<name>A0A1D8GMC0_9FIRM</name>
<feature type="transmembrane region" description="Helical" evidence="14">
    <location>
        <begin position="427"/>
        <end position="446"/>
    </location>
</feature>
<protein>
    <recommendedName>
        <fullName evidence="12">Ascorbate-specific PTS system EIIC component</fullName>
    </recommendedName>
    <alternativeName>
        <fullName evidence="13">Ascorbate-specific permease IIC component UlaA</fullName>
    </alternativeName>
</protein>
<feature type="transmembrane region" description="Helical" evidence="14">
    <location>
        <begin position="93"/>
        <end position="112"/>
    </location>
</feature>
<keyword evidence="3" id="KW-0813">Transport</keyword>
<dbReference type="AlphaFoldDB" id="A0A1D8GMC0"/>
<feature type="transmembrane region" description="Helical" evidence="14">
    <location>
        <begin position="345"/>
        <end position="366"/>
    </location>
</feature>
<evidence type="ECO:0000256" key="11">
    <source>
        <dbReference type="ARBA" id="ARBA00038218"/>
    </source>
</evidence>
<dbReference type="Proteomes" id="UP000095743">
    <property type="component" value="Chromosome"/>
</dbReference>
<evidence type="ECO:0000256" key="14">
    <source>
        <dbReference type="SAM" id="Phobius"/>
    </source>
</evidence>
<evidence type="ECO:0000256" key="8">
    <source>
        <dbReference type="ARBA" id="ARBA00022989"/>
    </source>
</evidence>
<evidence type="ECO:0000256" key="4">
    <source>
        <dbReference type="ARBA" id="ARBA00022475"/>
    </source>
</evidence>
<dbReference type="NCBIfam" id="NF009553">
    <property type="entry name" value="PRK12997.1-5"/>
    <property type="match status" value="1"/>
</dbReference>
<reference evidence="15 16" key="1">
    <citation type="submission" date="2016-09" db="EMBL/GenBank/DDBJ databases">
        <title>Genomic analysis reveals versatility of anaerobic energy metabolism of Geosporobacter ferrireducens IRF9 of phylum Firmicutes.</title>
        <authorList>
            <person name="Kim S.-J."/>
        </authorList>
    </citation>
    <scope>NUCLEOTIDE SEQUENCE [LARGE SCALE GENOMIC DNA]</scope>
    <source>
        <strain evidence="15 16">IRF9</strain>
    </source>
</reference>
<feature type="transmembrane region" description="Helical" evidence="14">
    <location>
        <begin position="45"/>
        <end position="65"/>
    </location>
</feature>
<dbReference type="EMBL" id="CP017269">
    <property type="protein sequence ID" value="AOT72086.1"/>
    <property type="molecule type" value="Genomic_DNA"/>
</dbReference>
<dbReference type="KEGG" id="gfe:Gferi_22625"/>
<dbReference type="STRING" id="1424294.Gferi_22625"/>
<dbReference type="OrthoDB" id="9796178at2"/>
<sequence>MGDILNFMQQILSTPSLLVGAIALIGLISQGKAIEEVIKGTIKTILGFIVVGSGAGILVGALNYFGELFNFAFGVQGVVPNNEAIVSLALNDYASSTALIMAFGMFANIIIARFSRLKYIFLTGHHTLYMAALIAVVLTVGGLEGWQLILAGSSVLGFTMVFFPALAQKTMQKITGDDSIAFAHFGTLGYVFSAWLGSKLGNKSKSTEDIKFPKRLSFMRDTSVAIALTMFLFFLVVTFLATTHADFDPAMIGGNNWFLFSIIQSLTFAGGVYIVLAGVRLLIAEIVPAFKGISEKIVPDAKPALDCPIVFPFAENAVLLGFLVSFAGGLVGLSILILLGGSLALILPGVIPHFFCGATAGVFGNATGGRKGAIIGAFGHGLLITFLPAFLMPVLGSLGFANTTFSDADFTAVGIVLGNIARAIQGYGLLAICIILPLIPIVYNIVSPLKADNSAANKGA</sequence>
<evidence type="ECO:0000256" key="2">
    <source>
        <dbReference type="ARBA" id="ARBA00011738"/>
    </source>
</evidence>
<feature type="transmembrane region" description="Helical" evidence="14">
    <location>
        <begin position="373"/>
        <end position="395"/>
    </location>
</feature>
<accession>A0A1D8GMC0</accession>
<comment type="similarity">
    <text evidence="11">Belongs to the UlaA family.</text>
</comment>
<dbReference type="Pfam" id="PF03611">
    <property type="entry name" value="EIIC-GAT"/>
    <property type="match status" value="1"/>
</dbReference>
<dbReference type="RefSeq" id="WP_069980401.1">
    <property type="nucleotide sequence ID" value="NZ_CP017269.1"/>
</dbReference>
<evidence type="ECO:0000256" key="12">
    <source>
        <dbReference type="ARBA" id="ARBA00039702"/>
    </source>
</evidence>
<evidence type="ECO:0000256" key="7">
    <source>
        <dbReference type="ARBA" id="ARBA00022692"/>
    </source>
</evidence>
<keyword evidence="7 14" id="KW-0812">Transmembrane</keyword>
<feature type="transmembrane region" description="Helical" evidence="14">
    <location>
        <begin position="12"/>
        <end position="33"/>
    </location>
</feature>
<evidence type="ECO:0000256" key="13">
    <source>
        <dbReference type="ARBA" id="ARBA00042859"/>
    </source>
</evidence>
<feature type="transmembrane region" description="Helical" evidence="14">
    <location>
        <begin position="224"/>
        <end position="245"/>
    </location>
</feature>
<dbReference type="InterPro" id="IPR004703">
    <property type="entry name" value="PTS_sugar-sp_permease"/>
</dbReference>
<evidence type="ECO:0000256" key="1">
    <source>
        <dbReference type="ARBA" id="ARBA00004651"/>
    </source>
</evidence>
<dbReference type="InterPro" id="IPR051562">
    <property type="entry name" value="Ascorbate-PTS_EIIC"/>
</dbReference>
<keyword evidence="5" id="KW-0762">Sugar transport</keyword>
<organism evidence="15 16">
    <name type="scientific">Geosporobacter ferrireducens</name>
    <dbReference type="NCBI Taxonomy" id="1424294"/>
    <lineage>
        <taxon>Bacteria</taxon>
        <taxon>Bacillati</taxon>
        <taxon>Bacillota</taxon>
        <taxon>Clostridia</taxon>
        <taxon>Peptostreptococcales</taxon>
        <taxon>Thermotaleaceae</taxon>
        <taxon>Geosporobacter</taxon>
    </lineage>
</organism>
<evidence type="ECO:0000256" key="6">
    <source>
        <dbReference type="ARBA" id="ARBA00022683"/>
    </source>
</evidence>